<protein>
    <submittedName>
        <fullName evidence="2">Uncharacterized protein</fullName>
    </submittedName>
</protein>
<dbReference type="RefSeq" id="WP_160739597.1">
    <property type="nucleotide sequence ID" value="NZ_WTYQ01000003.1"/>
</dbReference>
<dbReference type="PROSITE" id="PS51257">
    <property type="entry name" value="PROKAR_LIPOPROTEIN"/>
    <property type="match status" value="1"/>
</dbReference>
<dbReference type="EMBL" id="WTYQ01000003">
    <property type="protein sequence ID" value="MXP26423.1"/>
    <property type="molecule type" value="Genomic_DNA"/>
</dbReference>
<dbReference type="Proteomes" id="UP000460561">
    <property type="component" value="Unassembled WGS sequence"/>
</dbReference>
<feature type="compositionally biased region" description="Pro residues" evidence="1">
    <location>
        <begin position="37"/>
        <end position="49"/>
    </location>
</feature>
<dbReference type="OrthoDB" id="8482143at2"/>
<gene>
    <name evidence="2" type="ORF">GRI39_10275</name>
</gene>
<accession>A0A845AAZ8</accession>
<organism evidence="2 3">
    <name type="scientific">Altericroceibacterium indicum</name>
    <dbReference type="NCBI Taxonomy" id="374177"/>
    <lineage>
        <taxon>Bacteria</taxon>
        <taxon>Pseudomonadati</taxon>
        <taxon>Pseudomonadota</taxon>
        <taxon>Alphaproteobacteria</taxon>
        <taxon>Sphingomonadales</taxon>
        <taxon>Erythrobacteraceae</taxon>
        <taxon>Altericroceibacterium</taxon>
    </lineage>
</organism>
<dbReference type="AlphaFoldDB" id="A0A845AAZ8"/>
<keyword evidence="3" id="KW-1185">Reference proteome</keyword>
<sequence>MRFNPALLMLPLLAACVSPGGITGNSTPPPRPERPTHVPPTKPNMPPPTHGFQPPQILRMAGLENVILKDSKSLTRMFGAPRLDVREGDMRKLQFGGTACVLDIYLYPLQKGAEPVATYVDARRESDGRDVDRAACVAALKR</sequence>
<name>A0A845AAZ8_9SPHN</name>
<evidence type="ECO:0000313" key="3">
    <source>
        <dbReference type="Proteomes" id="UP000460561"/>
    </source>
</evidence>
<feature type="region of interest" description="Disordered" evidence="1">
    <location>
        <begin position="21"/>
        <end position="54"/>
    </location>
</feature>
<proteinExistence type="predicted"/>
<evidence type="ECO:0000313" key="2">
    <source>
        <dbReference type="EMBL" id="MXP26423.1"/>
    </source>
</evidence>
<reference evidence="2 3" key="1">
    <citation type="submission" date="2019-12" db="EMBL/GenBank/DDBJ databases">
        <title>Genomic-based taxomic classification of the family Erythrobacteraceae.</title>
        <authorList>
            <person name="Xu L."/>
        </authorList>
    </citation>
    <scope>NUCLEOTIDE SEQUENCE [LARGE SCALE GENOMIC DNA]</scope>
    <source>
        <strain evidence="2 3">DSM 18604</strain>
    </source>
</reference>
<evidence type="ECO:0000256" key="1">
    <source>
        <dbReference type="SAM" id="MobiDB-lite"/>
    </source>
</evidence>
<comment type="caution">
    <text evidence="2">The sequence shown here is derived from an EMBL/GenBank/DDBJ whole genome shotgun (WGS) entry which is preliminary data.</text>
</comment>